<evidence type="ECO:0000313" key="1">
    <source>
        <dbReference type="EMBL" id="TWI29760.1"/>
    </source>
</evidence>
<protein>
    <submittedName>
        <fullName evidence="1">Uncharacterized protein</fullName>
    </submittedName>
</protein>
<comment type="caution">
    <text evidence="1">The sequence shown here is derived from an EMBL/GenBank/DDBJ whole genome shotgun (WGS) entry which is preliminary data.</text>
</comment>
<dbReference type="Proteomes" id="UP000316225">
    <property type="component" value="Unassembled WGS sequence"/>
</dbReference>
<name>A0A562NCD1_9RHOB</name>
<dbReference type="AlphaFoldDB" id="A0A562NCD1"/>
<keyword evidence="2" id="KW-1185">Reference proteome</keyword>
<gene>
    <name evidence="1" type="ORF">IQ24_03577</name>
</gene>
<dbReference type="EMBL" id="VLKU01000013">
    <property type="protein sequence ID" value="TWI29760.1"/>
    <property type="molecule type" value="Genomic_DNA"/>
</dbReference>
<sequence>MAGVTIRDLIAEGVALQIRCTGCGKTYVYQGDFRLRTLATTSTRIGDLQRALRCRTCKARGEIVITIPCLIINGQRKTDNPISALSQLGPPLWR</sequence>
<reference evidence="1 2" key="1">
    <citation type="journal article" date="2015" name="Stand. Genomic Sci.">
        <title>Genomic Encyclopedia of Bacterial and Archaeal Type Strains, Phase III: the genomes of soil and plant-associated and newly described type strains.</title>
        <authorList>
            <person name="Whitman W.B."/>
            <person name="Woyke T."/>
            <person name="Klenk H.P."/>
            <person name="Zhou Y."/>
            <person name="Lilburn T.G."/>
            <person name="Beck B.J."/>
            <person name="De Vos P."/>
            <person name="Vandamme P."/>
            <person name="Eisen J.A."/>
            <person name="Garrity G."/>
            <person name="Hugenholtz P."/>
            <person name="Kyrpides N.C."/>
        </authorList>
    </citation>
    <scope>NUCLEOTIDE SEQUENCE [LARGE SCALE GENOMIC DNA]</scope>
    <source>
        <strain evidence="1 2">CGMCC 1.5364</strain>
    </source>
</reference>
<accession>A0A562NCD1</accession>
<proteinExistence type="predicted"/>
<organism evidence="1 2">
    <name type="scientific">Paracoccus sulfuroxidans</name>
    <dbReference type="NCBI Taxonomy" id="384678"/>
    <lineage>
        <taxon>Bacteria</taxon>
        <taxon>Pseudomonadati</taxon>
        <taxon>Pseudomonadota</taxon>
        <taxon>Alphaproteobacteria</taxon>
        <taxon>Rhodobacterales</taxon>
        <taxon>Paracoccaceae</taxon>
        <taxon>Paracoccus</taxon>
    </lineage>
</organism>
<evidence type="ECO:0000313" key="2">
    <source>
        <dbReference type="Proteomes" id="UP000316225"/>
    </source>
</evidence>